<protein>
    <recommendedName>
        <fullName evidence="4">ESAT-6 secretion machinery protein EssA</fullName>
    </recommendedName>
</protein>
<evidence type="ECO:0000313" key="3">
    <source>
        <dbReference type="Proteomes" id="UP001279681"/>
    </source>
</evidence>
<reference evidence="3" key="1">
    <citation type="submission" date="2023-07" db="EMBL/GenBank/DDBJ databases">
        <authorList>
            <person name="Colorado M.A."/>
            <person name="Villamil L.M."/>
            <person name="Melo J.F."/>
            <person name="Rodriguez J.A."/>
            <person name="Ruiz R.Y."/>
        </authorList>
    </citation>
    <scope>NUCLEOTIDE SEQUENCE [LARGE SCALE GENOMIC DNA]</scope>
    <source>
        <strain evidence="3">C33</strain>
    </source>
</reference>
<gene>
    <name evidence="2" type="ORF">RFV38_03210</name>
</gene>
<keyword evidence="1" id="KW-0732">Signal</keyword>
<dbReference type="Proteomes" id="UP001279681">
    <property type="component" value="Unassembled WGS sequence"/>
</dbReference>
<feature type="signal peptide" evidence="1">
    <location>
        <begin position="1"/>
        <end position="18"/>
    </location>
</feature>
<comment type="caution">
    <text evidence="2">The sequence shown here is derived from an EMBL/GenBank/DDBJ whole genome shotgun (WGS) entry which is preliminary data.</text>
</comment>
<organism evidence="2 3">
    <name type="scientific">Candidatus Cetobacterium colombiensis</name>
    <dbReference type="NCBI Taxonomy" id="3073100"/>
    <lineage>
        <taxon>Bacteria</taxon>
        <taxon>Fusobacteriati</taxon>
        <taxon>Fusobacteriota</taxon>
        <taxon>Fusobacteriia</taxon>
        <taxon>Fusobacteriales</taxon>
        <taxon>Fusobacteriaceae</taxon>
        <taxon>Cetobacterium</taxon>
    </lineage>
</organism>
<keyword evidence="3" id="KW-1185">Reference proteome</keyword>
<feature type="chain" id="PRO_5046590377" description="ESAT-6 secretion machinery protein EssA" evidence="1">
    <location>
        <begin position="19"/>
        <end position="110"/>
    </location>
</feature>
<name>A0ABU4WAU0_9FUSO</name>
<accession>A0ABU4WAU0</accession>
<evidence type="ECO:0000313" key="2">
    <source>
        <dbReference type="EMBL" id="MDX8335515.1"/>
    </source>
</evidence>
<dbReference type="RefSeq" id="WP_320312924.1">
    <property type="nucleotide sequence ID" value="NZ_JAVIKH010000003.1"/>
</dbReference>
<sequence>MKKLVLTGLMVLSLGVFANEDVVIDKQVTGVNKEQLESYPKENNVQLEKKVIKIEDNNITADKYKDQKQVIQLNESNDSMNKSLTETDSGTPIWKYIIGVVALVTLGIAL</sequence>
<evidence type="ECO:0000256" key="1">
    <source>
        <dbReference type="SAM" id="SignalP"/>
    </source>
</evidence>
<proteinExistence type="predicted"/>
<dbReference type="EMBL" id="JAVIKH010000003">
    <property type="protein sequence ID" value="MDX8335515.1"/>
    <property type="molecule type" value="Genomic_DNA"/>
</dbReference>
<evidence type="ECO:0008006" key="4">
    <source>
        <dbReference type="Google" id="ProtNLM"/>
    </source>
</evidence>